<dbReference type="AlphaFoldDB" id="A0AA90F242"/>
<dbReference type="Gene3D" id="3.40.50.720">
    <property type="entry name" value="NAD(P)-binding Rossmann-like Domain"/>
    <property type="match status" value="1"/>
</dbReference>
<evidence type="ECO:0000259" key="1">
    <source>
        <dbReference type="Pfam" id="PF05368"/>
    </source>
</evidence>
<sequence length="283" mass="31214">MKVGKKILVTGGTGTTGSRIAKRLARSGSGVRIASRRIPAIAGAEHVYFDWNDQKTYKDALKNTESLYLVAPVGVYEPSPIVLPFLEMASAFGVRRIVLLSAAIIDEDGPVFGKLHHAVRRYVPEWAVLKPSYFMQNFDHQHGASIRKKNEIVTASDGGKVGFIDADDIAEVAVRALLDQKPHNTSHILTGPEALSYAEAAAIIGRAAGRDIRHVNVEVSALRERYIKAGLSPDYADFMSELDEKIKNGKENRITDTVERITGKKPRSLADFANEHAERWRLL</sequence>
<dbReference type="Pfam" id="PF05368">
    <property type="entry name" value="NmrA"/>
    <property type="match status" value="1"/>
</dbReference>
<dbReference type="InterPro" id="IPR036291">
    <property type="entry name" value="NAD(P)-bd_dom_sf"/>
</dbReference>
<evidence type="ECO:0000313" key="3">
    <source>
        <dbReference type="Proteomes" id="UP001066455"/>
    </source>
</evidence>
<accession>A0AA90F242</accession>
<dbReference type="EMBL" id="JALAXI010000006">
    <property type="protein sequence ID" value="MCY9279719.1"/>
    <property type="molecule type" value="Genomic_DNA"/>
</dbReference>
<evidence type="ECO:0000313" key="2">
    <source>
        <dbReference type="EMBL" id="MCY9279719.1"/>
    </source>
</evidence>
<dbReference type="RefSeq" id="WP_268305057.1">
    <property type="nucleotide sequence ID" value="NZ_JALAJL010000051.1"/>
</dbReference>
<dbReference type="PANTHER" id="PTHR43162">
    <property type="match status" value="1"/>
</dbReference>
<protein>
    <submittedName>
        <fullName evidence="2">NAD(P)H-binding protein</fullName>
    </submittedName>
</protein>
<dbReference type="PANTHER" id="PTHR43162:SF1">
    <property type="entry name" value="PRESTALK A DIFFERENTIATION PROTEIN A"/>
    <property type="match status" value="1"/>
</dbReference>
<feature type="domain" description="NmrA-like" evidence="1">
    <location>
        <begin position="5"/>
        <end position="227"/>
    </location>
</feature>
<proteinExistence type="predicted"/>
<name>A0AA90F242_9BACI</name>
<dbReference type="InterPro" id="IPR008030">
    <property type="entry name" value="NmrA-like"/>
</dbReference>
<reference evidence="2" key="1">
    <citation type="submission" date="2022-02" db="EMBL/GenBank/DDBJ databases">
        <title>Crop Bioprotection Bacillus Genome Sequencing.</title>
        <authorList>
            <person name="Dunlap C."/>
        </authorList>
    </citation>
    <scope>NUCLEOTIDE SEQUENCE</scope>
    <source>
        <strain evidence="2">T20C14</strain>
    </source>
</reference>
<gene>
    <name evidence="2" type="ORF">MOE73_06560</name>
</gene>
<dbReference type="Proteomes" id="UP001066455">
    <property type="component" value="Unassembled WGS sequence"/>
</dbReference>
<dbReference type="InterPro" id="IPR051604">
    <property type="entry name" value="Ergot_Alk_Oxidoreductase"/>
</dbReference>
<dbReference type="Gene3D" id="3.90.25.10">
    <property type="entry name" value="UDP-galactose 4-epimerase, domain 1"/>
    <property type="match status" value="1"/>
</dbReference>
<organism evidence="2 3">
    <name type="scientific">Bacillus haynesii</name>
    <dbReference type="NCBI Taxonomy" id="1925021"/>
    <lineage>
        <taxon>Bacteria</taxon>
        <taxon>Bacillati</taxon>
        <taxon>Bacillota</taxon>
        <taxon>Bacilli</taxon>
        <taxon>Bacillales</taxon>
        <taxon>Bacillaceae</taxon>
        <taxon>Bacillus</taxon>
    </lineage>
</organism>
<comment type="caution">
    <text evidence="2">The sequence shown here is derived from an EMBL/GenBank/DDBJ whole genome shotgun (WGS) entry which is preliminary data.</text>
</comment>
<dbReference type="SUPFAM" id="SSF51735">
    <property type="entry name" value="NAD(P)-binding Rossmann-fold domains"/>
    <property type="match status" value="1"/>
</dbReference>